<dbReference type="AlphaFoldDB" id="A0A4S4D1R2"/>
<evidence type="ECO:0000256" key="4">
    <source>
        <dbReference type="SAM" id="Coils"/>
    </source>
</evidence>
<dbReference type="InterPro" id="IPR058922">
    <property type="entry name" value="WHD_DRP"/>
</dbReference>
<keyword evidence="1" id="KW-0677">Repeat</keyword>
<gene>
    <name evidence="8" type="ORF">TEA_019389</name>
</gene>
<keyword evidence="4" id="KW-0175">Coiled coil</keyword>
<evidence type="ECO:0000256" key="1">
    <source>
        <dbReference type="ARBA" id="ARBA00022737"/>
    </source>
</evidence>
<accession>A0A4S4D1R2</accession>
<dbReference type="InterPro" id="IPR032675">
    <property type="entry name" value="LRR_dom_sf"/>
</dbReference>
<dbReference type="PANTHER" id="PTHR23155:SF1076">
    <property type="entry name" value="LEUCINE-RICH REPEAT (LRR) FAMILY PROTEIN-RELATED"/>
    <property type="match status" value="1"/>
</dbReference>
<keyword evidence="9" id="KW-1185">Reference proteome</keyword>
<dbReference type="Pfam" id="PF23598">
    <property type="entry name" value="LRR_14"/>
    <property type="match status" value="1"/>
</dbReference>
<sequence>MASSPPDNPSSSGTCNGIVPVGDTNRTSSSSNTTQIDEPPTTTNNRSHSEAEALSKLIEADLNSIATASKRITKYGDQIKLVCERFKNLKEARGSADEYRELKKMVKKLKEQISSKHKDEPDESDAALHLWSNGSEYINLANVGKNEVIEQCWNSEQFKTRYKELEEQLRFCLLCFSVFPENVEINKRVMIYWWVGEGFVPPIGSEGSGKTPEQFANEFFDKLINMGFIEPVRKYPRHGVNICKMNPFVRSMVIEFAKNTYFFDFYDESNAEEHNSHSLRACLKGEGLTKIQDLGKLHALFNVDETILNFNPEWFSKMKNVKVLYLGRWQTSPTHHIEVEDITAMKKRNANVLDGLENVTQLQFLSLQGISRVTELPRSISKLKKLTILDIRACHNLQVIPNQIRRLKNLTHLDMSECYLLDLMPKGLASLSKLEVLSGFVVGDSRGSCTLDDLRKLPKLRKLSIHTGVNAFPSDTDLSALSKFKALTKLTIAWGRGSVKPAAEQRTAAIKNALTRTLAFKRVSNAELPSGLIKLDLQCFPRLNTPSWLSPLTLKNLKKLYIRGGKFSDLGQFQKLNNVEKWKEVKELRLKYLHDLKMDWSELQTLFPNLNYLEKIDCPKLTNFPSNGMVS</sequence>
<dbReference type="Gene3D" id="3.80.10.10">
    <property type="entry name" value="Ribonuclease Inhibitor"/>
    <property type="match status" value="1"/>
</dbReference>
<dbReference type="Proteomes" id="UP000306102">
    <property type="component" value="Unassembled WGS sequence"/>
</dbReference>
<feature type="region of interest" description="Disordered" evidence="5">
    <location>
        <begin position="1"/>
        <end position="49"/>
    </location>
</feature>
<reference evidence="8 9" key="1">
    <citation type="journal article" date="2018" name="Proc. Natl. Acad. Sci. U.S.A.">
        <title>Draft genome sequence of Camellia sinensis var. sinensis provides insights into the evolution of the tea genome and tea quality.</title>
        <authorList>
            <person name="Wei C."/>
            <person name="Yang H."/>
            <person name="Wang S."/>
            <person name="Zhao J."/>
            <person name="Liu C."/>
            <person name="Gao L."/>
            <person name="Xia E."/>
            <person name="Lu Y."/>
            <person name="Tai Y."/>
            <person name="She G."/>
            <person name="Sun J."/>
            <person name="Cao H."/>
            <person name="Tong W."/>
            <person name="Gao Q."/>
            <person name="Li Y."/>
            <person name="Deng W."/>
            <person name="Jiang X."/>
            <person name="Wang W."/>
            <person name="Chen Q."/>
            <person name="Zhang S."/>
            <person name="Li H."/>
            <person name="Wu J."/>
            <person name="Wang P."/>
            <person name="Li P."/>
            <person name="Shi C."/>
            <person name="Zheng F."/>
            <person name="Jian J."/>
            <person name="Huang B."/>
            <person name="Shan D."/>
            <person name="Shi M."/>
            <person name="Fang C."/>
            <person name="Yue Y."/>
            <person name="Li F."/>
            <person name="Li D."/>
            <person name="Wei S."/>
            <person name="Han B."/>
            <person name="Jiang C."/>
            <person name="Yin Y."/>
            <person name="Xia T."/>
            <person name="Zhang Z."/>
            <person name="Bennetzen J.L."/>
            <person name="Zhao S."/>
            <person name="Wan X."/>
        </authorList>
    </citation>
    <scope>NUCLEOTIDE SEQUENCE [LARGE SCALE GENOMIC DNA]</scope>
    <source>
        <strain evidence="9">cv. Shuchazao</strain>
        <tissue evidence="8">Leaf</tissue>
    </source>
</reference>
<feature type="domain" description="Disease resistance protein winged helix" evidence="6">
    <location>
        <begin position="178"/>
        <end position="251"/>
    </location>
</feature>
<evidence type="ECO:0008006" key="10">
    <source>
        <dbReference type="Google" id="ProtNLM"/>
    </source>
</evidence>
<evidence type="ECO:0000259" key="7">
    <source>
        <dbReference type="Pfam" id="PF23598"/>
    </source>
</evidence>
<keyword evidence="3" id="KW-0611">Plant defense</keyword>
<evidence type="ECO:0000313" key="8">
    <source>
        <dbReference type="EMBL" id="THF96169.1"/>
    </source>
</evidence>
<comment type="caution">
    <text evidence="8">The sequence shown here is derived from an EMBL/GenBank/DDBJ whole genome shotgun (WGS) entry which is preliminary data.</text>
</comment>
<evidence type="ECO:0000256" key="5">
    <source>
        <dbReference type="SAM" id="MobiDB-lite"/>
    </source>
</evidence>
<dbReference type="SUPFAM" id="SSF52047">
    <property type="entry name" value="RNI-like"/>
    <property type="match status" value="1"/>
</dbReference>
<dbReference type="Pfam" id="PF23559">
    <property type="entry name" value="WHD_DRP"/>
    <property type="match status" value="1"/>
</dbReference>
<evidence type="ECO:0000256" key="2">
    <source>
        <dbReference type="ARBA" id="ARBA00022741"/>
    </source>
</evidence>
<evidence type="ECO:0000259" key="6">
    <source>
        <dbReference type="Pfam" id="PF23559"/>
    </source>
</evidence>
<dbReference type="EMBL" id="SDRB02012987">
    <property type="protein sequence ID" value="THF96169.1"/>
    <property type="molecule type" value="Genomic_DNA"/>
</dbReference>
<feature type="compositionally biased region" description="Polar residues" evidence="5">
    <location>
        <begin position="1"/>
        <end position="15"/>
    </location>
</feature>
<protein>
    <recommendedName>
        <fullName evidence="10">NB-ARC domain-containing protein</fullName>
    </recommendedName>
</protein>
<organism evidence="8 9">
    <name type="scientific">Camellia sinensis var. sinensis</name>
    <name type="common">China tea</name>
    <dbReference type="NCBI Taxonomy" id="542762"/>
    <lineage>
        <taxon>Eukaryota</taxon>
        <taxon>Viridiplantae</taxon>
        <taxon>Streptophyta</taxon>
        <taxon>Embryophyta</taxon>
        <taxon>Tracheophyta</taxon>
        <taxon>Spermatophyta</taxon>
        <taxon>Magnoliopsida</taxon>
        <taxon>eudicotyledons</taxon>
        <taxon>Gunneridae</taxon>
        <taxon>Pentapetalae</taxon>
        <taxon>asterids</taxon>
        <taxon>Ericales</taxon>
        <taxon>Theaceae</taxon>
        <taxon>Camellia</taxon>
    </lineage>
</organism>
<dbReference type="STRING" id="542762.A0A4S4D1R2"/>
<dbReference type="Gene3D" id="1.10.10.10">
    <property type="entry name" value="Winged helix-like DNA-binding domain superfamily/Winged helix DNA-binding domain"/>
    <property type="match status" value="1"/>
</dbReference>
<proteinExistence type="predicted"/>
<evidence type="ECO:0000256" key="3">
    <source>
        <dbReference type="ARBA" id="ARBA00022821"/>
    </source>
</evidence>
<name>A0A4S4D1R2_CAMSN</name>
<dbReference type="InterPro" id="IPR044974">
    <property type="entry name" value="Disease_R_plants"/>
</dbReference>
<evidence type="ECO:0000313" key="9">
    <source>
        <dbReference type="Proteomes" id="UP000306102"/>
    </source>
</evidence>
<feature type="domain" description="Disease resistance R13L4/SHOC-2-like LRR" evidence="7">
    <location>
        <begin position="338"/>
        <end position="612"/>
    </location>
</feature>
<keyword evidence="2" id="KW-0547">Nucleotide-binding</keyword>
<dbReference type="PANTHER" id="PTHR23155">
    <property type="entry name" value="DISEASE RESISTANCE PROTEIN RP"/>
    <property type="match status" value="1"/>
</dbReference>
<dbReference type="InterPro" id="IPR036388">
    <property type="entry name" value="WH-like_DNA-bd_sf"/>
</dbReference>
<feature type="compositionally biased region" description="Low complexity" evidence="5">
    <location>
        <begin position="24"/>
        <end position="34"/>
    </location>
</feature>
<feature type="coiled-coil region" evidence="4">
    <location>
        <begin position="92"/>
        <end position="119"/>
    </location>
</feature>
<dbReference type="GO" id="GO:0098542">
    <property type="term" value="P:defense response to other organism"/>
    <property type="evidence" value="ECO:0007669"/>
    <property type="project" value="TreeGrafter"/>
</dbReference>
<dbReference type="InterPro" id="IPR055414">
    <property type="entry name" value="LRR_R13L4/SHOC2-like"/>
</dbReference>